<keyword evidence="3" id="KW-1185">Reference proteome</keyword>
<reference evidence="2" key="1">
    <citation type="submission" date="2013-10" db="EMBL/GenBank/DDBJ databases">
        <title>Genomic analysis of the causative agents of coccidiosis in chickens.</title>
        <authorList>
            <person name="Reid A.J."/>
            <person name="Blake D."/>
            <person name="Billington K."/>
            <person name="Browne H."/>
            <person name="Dunn M."/>
            <person name="Hung S."/>
            <person name="Kawahara F."/>
            <person name="Miranda-Saavedra D."/>
            <person name="Mourier T."/>
            <person name="Nagra H."/>
            <person name="Otto T.D."/>
            <person name="Rawlings N."/>
            <person name="Sanchez A."/>
            <person name="Sanders M."/>
            <person name="Subramaniam C."/>
            <person name="Tay Y."/>
            <person name="Dear P."/>
            <person name="Doerig C."/>
            <person name="Gruber A."/>
            <person name="Parkinson J."/>
            <person name="Shirley M."/>
            <person name="Wan K.L."/>
            <person name="Berriman M."/>
            <person name="Tomley F."/>
            <person name="Pain A."/>
        </authorList>
    </citation>
    <scope>NUCLEOTIDE SEQUENCE [LARGE SCALE GENOMIC DNA]</scope>
    <source>
        <strain evidence="2">Houghton</strain>
    </source>
</reference>
<evidence type="ECO:0000313" key="2">
    <source>
        <dbReference type="EMBL" id="CDJ41785.1"/>
    </source>
</evidence>
<dbReference type="RefSeq" id="XP_013232535.1">
    <property type="nucleotide sequence ID" value="XM_013377081.1"/>
</dbReference>
<proteinExistence type="predicted"/>
<sequence>MEEKCGKAMEAYKTCTEASLSDKRLPPPLVEVGFPPKHS</sequence>
<dbReference type="AlphaFoldDB" id="U6L1Y8"/>
<dbReference type="Proteomes" id="UP000030747">
    <property type="component" value="Unassembled WGS sequence"/>
</dbReference>
<accession>U6L1Y8</accession>
<protein>
    <submittedName>
        <fullName evidence="2">Uncharacterized protein</fullName>
    </submittedName>
</protein>
<dbReference type="GeneID" id="25251200"/>
<feature type="region of interest" description="Disordered" evidence="1">
    <location>
        <begin position="18"/>
        <end position="39"/>
    </location>
</feature>
<dbReference type="VEuPathDB" id="ToxoDB:ETH2_15102100"/>
<dbReference type="EMBL" id="HG675668">
    <property type="protein sequence ID" value="CDJ41785.1"/>
    <property type="molecule type" value="Genomic_DNA"/>
</dbReference>
<evidence type="ECO:0000313" key="3">
    <source>
        <dbReference type="Proteomes" id="UP000030747"/>
    </source>
</evidence>
<dbReference type="OrthoDB" id="345103at2759"/>
<evidence type="ECO:0000256" key="1">
    <source>
        <dbReference type="SAM" id="MobiDB-lite"/>
    </source>
</evidence>
<reference evidence="2" key="2">
    <citation type="submission" date="2013-10" db="EMBL/GenBank/DDBJ databases">
        <authorList>
            <person name="Aslett M."/>
        </authorList>
    </citation>
    <scope>NUCLEOTIDE SEQUENCE [LARGE SCALE GENOMIC DNA]</scope>
    <source>
        <strain evidence="2">Houghton</strain>
    </source>
</reference>
<name>U6L1Y8_EIMTE</name>
<gene>
    <name evidence="2" type="ORF">ETH_00010020</name>
</gene>
<organism evidence="2 3">
    <name type="scientific">Eimeria tenella</name>
    <name type="common">Coccidian parasite</name>
    <dbReference type="NCBI Taxonomy" id="5802"/>
    <lineage>
        <taxon>Eukaryota</taxon>
        <taxon>Sar</taxon>
        <taxon>Alveolata</taxon>
        <taxon>Apicomplexa</taxon>
        <taxon>Conoidasida</taxon>
        <taxon>Coccidia</taxon>
        <taxon>Eucoccidiorida</taxon>
        <taxon>Eimeriorina</taxon>
        <taxon>Eimeriidae</taxon>
        <taxon>Eimeria</taxon>
    </lineage>
</organism>